<dbReference type="OrthoDB" id="6027554at2"/>
<gene>
    <name evidence="2" type="ORF">AZ78_5121</name>
</gene>
<dbReference type="AlphaFoldDB" id="A0A108U4K7"/>
<evidence type="ECO:0000313" key="2">
    <source>
        <dbReference type="EMBL" id="KWS02454.1"/>
    </source>
</evidence>
<dbReference type="Proteomes" id="UP000023435">
    <property type="component" value="Unassembled WGS sequence"/>
</dbReference>
<evidence type="ECO:0000259" key="1">
    <source>
        <dbReference type="Pfam" id="PF26642"/>
    </source>
</evidence>
<dbReference type="NCBIfam" id="NF047335">
    <property type="entry name" value="T3SS_XAC0095"/>
    <property type="match status" value="1"/>
</dbReference>
<accession>A0A108U4K7</accession>
<sequence>MRNGHRNSDNALSGYLLPAGAHQSLTQARDHLRLLAQLTEPQGDAGPDVIYLSAQALAHCFDRLADDLDRIAEAVGPSAS</sequence>
<keyword evidence="3" id="KW-1185">Reference proteome</keyword>
<evidence type="ECO:0000313" key="3">
    <source>
        <dbReference type="Proteomes" id="UP000023435"/>
    </source>
</evidence>
<proteinExistence type="predicted"/>
<feature type="domain" description="XAC0095-like" evidence="1">
    <location>
        <begin position="13"/>
        <end position="76"/>
    </location>
</feature>
<protein>
    <recommendedName>
        <fullName evidence="1">XAC0095-like domain-containing protein</fullName>
    </recommendedName>
</protein>
<organism evidence="2 3">
    <name type="scientific">Lysobacter capsici AZ78</name>
    <dbReference type="NCBI Taxonomy" id="1444315"/>
    <lineage>
        <taxon>Bacteria</taxon>
        <taxon>Pseudomonadati</taxon>
        <taxon>Pseudomonadota</taxon>
        <taxon>Gammaproteobacteria</taxon>
        <taxon>Lysobacterales</taxon>
        <taxon>Lysobacteraceae</taxon>
        <taxon>Lysobacter</taxon>
    </lineage>
</organism>
<comment type="caution">
    <text evidence="2">The sequence shown here is derived from an EMBL/GenBank/DDBJ whole genome shotgun (WGS) entry which is preliminary data.</text>
</comment>
<dbReference type="InterPro" id="IPR058099">
    <property type="entry name" value="T3SS_XAC0095_dom"/>
</dbReference>
<dbReference type="RefSeq" id="WP_036110989.1">
    <property type="nucleotide sequence ID" value="NZ_JAJA02000002.1"/>
</dbReference>
<dbReference type="Pfam" id="PF26642">
    <property type="entry name" value="XAC0095_dom"/>
    <property type="match status" value="1"/>
</dbReference>
<dbReference type="EMBL" id="JAJA02000002">
    <property type="protein sequence ID" value="KWS02454.1"/>
    <property type="molecule type" value="Genomic_DNA"/>
</dbReference>
<reference evidence="2 3" key="1">
    <citation type="journal article" date="2014" name="Genome Announc.">
        <title>Draft Genome Sequence of Lysobacter capsici AZ78, a Bacterium Antagonistic to Plant-Pathogenic Oomycetes.</title>
        <authorList>
            <person name="Puopolo G."/>
            <person name="Sonego P."/>
            <person name="Engelen K."/>
            <person name="Pertot I."/>
        </authorList>
    </citation>
    <scope>NUCLEOTIDE SEQUENCE [LARGE SCALE GENOMIC DNA]</scope>
    <source>
        <strain evidence="2 3">AZ78</strain>
    </source>
</reference>
<name>A0A108U4K7_9GAMM</name>